<dbReference type="InterPro" id="IPR050428">
    <property type="entry name" value="TCS_sensor_his_kinase"/>
</dbReference>
<evidence type="ECO:0000256" key="11">
    <source>
        <dbReference type="SAM" id="Phobius"/>
    </source>
</evidence>
<dbReference type="PROSITE" id="PS50885">
    <property type="entry name" value="HAMP"/>
    <property type="match status" value="1"/>
</dbReference>
<evidence type="ECO:0000313" key="15">
    <source>
        <dbReference type="Proteomes" id="UP000074310"/>
    </source>
</evidence>
<feature type="transmembrane region" description="Helical" evidence="11">
    <location>
        <begin position="6"/>
        <end position="32"/>
    </location>
</feature>
<evidence type="ECO:0000256" key="6">
    <source>
        <dbReference type="ARBA" id="ARBA00022692"/>
    </source>
</evidence>
<evidence type="ECO:0000256" key="7">
    <source>
        <dbReference type="ARBA" id="ARBA00022777"/>
    </source>
</evidence>
<dbReference type="PRINTS" id="PR00344">
    <property type="entry name" value="BCTRLSENSOR"/>
</dbReference>
<dbReference type="AlphaFoldDB" id="A0A147HV10"/>
<evidence type="ECO:0000256" key="2">
    <source>
        <dbReference type="ARBA" id="ARBA00004370"/>
    </source>
</evidence>
<dbReference type="PATRIC" id="fig|869719.3.peg.3674"/>
<feature type="domain" description="HAMP" evidence="13">
    <location>
        <begin position="177"/>
        <end position="230"/>
    </location>
</feature>
<accession>A0A147HV10</accession>
<dbReference type="InterPro" id="IPR004358">
    <property type="entry name" value="Sig_transdc_His_kin-like_C"/>
</dbReference>
<dbReference type="SUPFAM" id="SSF55874">
    <property type="entry name" value="ATPase domain of HSP90 chaperone/DNA topoisomerase II/histidine kinase"/>
    <property type="match status" value="1"/>
</dbReference>
<sequence>MYRSATFRFAALVFILQLASAAALIVMIGLSVRQQLNSDARRTVAVLRDDLRASYAGGGVAGLAREVRLRTGALVTPGTVLLLADRDGGRIAGNLDAWPPSVTPGAGSTEVTLYRSGLTAAEAMHVEGMRLRGGERLLVGTIVAGEARAIRMLEQVSGVALPLALMFASLAAWMAARMIVARLEEPLAALNAVAAGDLGARVPDDGSHDALATLGVAINGALERVETLMSELRMATDGLAHDLKSPLTRMRVVLERAATEVREPAAIESIDRALAEADRLFTMVQTALSITRAEAGIGRETFVAVDLAVELAGIAEMYAPVVEDAGRTLALDVPGTLPWVVHRELLAQALGNLIDNSLKYGAGPVTLGLDHTDGQVRVTVADRGPGIPAARHEDALRRFGRLDDARSGTGAGLGLSLAGAVARLHGGGLVLGDAAPGLVVTLNLGG</sequence>
<dbReference type="SMART" id="SM00304">
    <property type="entry name" value="HAMP"/>
    <property type="match status" value="1"/>
</dbReference>
<dbReference type="PANTHER" id="PTHR45436">
    <property type="entry name" value="SENSOR HISTIDINE KINASE YKOH"/>
    <property type="match status" value="1"/>
</dbReference>
<evidence type="ECO:0000256" key="4">
    <source>
        <dbReference type="ARBA" id="ARBA00022553"/>
    </source>
</evidence>
<dbReference type="Proteomes" id="UP000074310">
    <property type="component" value="Unassembled WGS sequence"/>
</dbReference>
<dbReference type="OrthoDB" id="9815202at2"/>
<evidence type="ECO:0000313" key="14">
    <source>
        <dbReference type="EMBL" id="KTT68719.1"/>
    </source>
</evidence>
<feature type="transmembrane region" description="Helical" evidence="11">
    <location>
        <begin position="156"/>
        <end position="176"/>
    </location>
</feature>
<keyword evidence="15" id="KW-1185">Reference proteome</keyword>
<comment type="subcellular location">
    <subcellularLocation>
        <location evidence="2">Membrane</location>
    </subcellularLocation>
</comment>
<comment type="caution">
    <text evidence="14">The sequence shown here is derived from an EMBL/GenBank/DDBJ whole genome shotgun (WGS) entry which is preliminary data.</text>
</comment>
<dbReference type="EMBL" id="LDTB01000091">
    <property type="protein sequence ID" value="KTT68719.1"/>
    <property type="molecule type" value="Genomic_DNA"/>
</dbReference>
<evidence type="ECO:0000256" key="3">
    <source>
        <dbReference type="ARBA" id="ARBA00012438"/>
    </source>
</evidence>
<keyword evidence="9" id="KW-0902">Two-component regulatory system</keyword>
<dbReference type="Pfam" id="PF02518">
    <property type="entry name" value="HATPase_c"/>
    <property type="match status" value="1"/>
</dbReference>
<evidence type="ECO:0000259" key="13">
    <source>
        <dbReference type="PROSITE" id="PS50885"/>
    </source>
</evidence>
<dbReference type="Gene3D" id="1.10.287.130">
    <property type="match status" value="1"/>
</dbReference>
<dbReference type="Gene3D" id="3.30.565.10">
    <property type="entry name" value="Histidine kinase-like ATPase, C-terminal domain"/>
    <property type="match status" value="1"/>
</dbReference>
<dbReference type="PANTHER" id="PTHR45436:SF8">
    <property type="entry name" value="HISTIDINE KINASE"/>
    <property type="match status" value="1"/>
</dbReference>
<dbReference type="SMART" id="SM00387">
    <property type="entry name" value="HATPase_c"/>
    <property type="match status" value="1"/>
</dbReference>
<evidence type="ECO:0000256" key="8">
    <source>
        <dbReference type="ARBA" id="ARBA00022989"/>
    </source>
</evidence>
<dbReference type="Gene3D" id="6.10.340.10">
    <property type="match status" value="1"/>
</dbReference>
<gene>
    <name evidence="14" type="ORF">NS334_16060</name>
</gene>
<dbReference type="RefSeq" id="WP_058756956.1">
    <property type="nucleotide sequence ID" value="NZ_LDTB01000091.1"/>
</dbReference>
<dbReference type="InterPro" id="IPR003661">
    <property type="entry name" value="HisK_dim/P_dom"/>
</dbReference>
<keyword evidence="8 11" id="KW-1133">Transmembrane helix</keyword>
<evidence type="ECO:0000256" key="10">
    <source>
        <dbReference type="ARBA" id="ARBA00023136"/>
    </source>
</evidence>
<dbReference type="Pfam" id="PF00512">
    <property type="entry name" value="HisKA"/>
    <property type="match status" value="1"/>
</dbReference>
<keyword evidence="6 11" id="KW-0812">Transmembrane</keyword>
<dbReference type="PROSITE" id="PS50109">
    <property type="entry name" value="HIS_KIN"/>
    <property type="match status" value="1"/>
</dbReference>
<keyword evidence="10 11" id="KW-0472">Membrane</keyword>
<evidence type="ECO:0000256" key="1">
    <source>
        <dbReference type="ARBA" id="ARBA00000085"/>
    </source>
</evidence>
<keyword evidence="7 14" id="KW-0418">Kinase</keyword>
<keyword evidence="4" id="KW-0597">Phosphoprotein</keyword>
<dbReference type="SMART" id="SM00388">
    <property type="entry name" value="HisKA"/>
    <property type="match status" value="1"/>
</dbReference>
<reference evidence="14 15" key="1">
    <citation type="journal article" date="2016" name="Front. Microbiol.">
        <title>Genomic Resource of Rice Seed Associated Bacteria.</title>
        <authorList>
            <person name="Midha S."/>
            <person name="Bansal K."/>
            <person name="Sharma S."/>
            <person name="Kumar N."/>
            <person name="Patil P.P."/>
            <person name="Chaudhry V."/>
            <person name="Patil P.B."/>
        </authorList>
    </citation>
    <scope>NUCLEOTIDE SEQUENCE [LARGE SCALE GENOMIC DNA]</scope>
    <source>
        <strain evidence="14 15">NS334</strain>
    </source>
</reference>
<feature type="domain" description="Histidine kinase" evidence="12">
    <location>
        <begin position="238"/>
        <end position="446"/>
    </location>
</feature>
<dbReference type="GO" id="GO:0005886">
    <property type="term" value="C:plasma membrane"/>
    <property type="evidence" value="ECO:0007669"/>
    <property type="project" value="TreeGrafter"/>
</dbReference>
<dbReference type="InterPro" id="IPR036097">
    <property type="entry name" value="HisK_dim/P_sf"/>
</dbReference>
<dbReference type="EC" id="2.7.13.3" evidence="3"/>
<name>A0A147HV10_9SPHN</name>
<dbReference type="InterPro" id="IPR003660">
    <property type="entry name" value="HAMP_dom"/>
</dbReference>
<protein>
    <recommendedName>
        <fullName evidence="3">histidine kinase</fullName>
        <ecNumber evidence="3">2.7.13.3</ecNumber>
    </recommendedName>
</protein>
<dbReference type="SUPFAM" id="SSF47384">
    <property type="entry name" value="Homodimeric domain of signal transducing histidine kinase"/>
    <property type="match status" value="1"/>
</dbReference>
<comment type="catalytic activity">
    <reaction evidence="1">
        <text>ATP + protein L-histidine = ADP + protein N-phospho-L-histidine.</text>
        <dbReference type="EC" id="2.7.13.3"/>
    </reaction>
</comment>
<dbReference type="CDD" id="cd00082">
    <property type="entry name" value="HisKA"/>
    <property type="match status" value="1"/>
</dbReference>
<dbReference type="InterPro" id="IPR036890">
    <property type="entry name" value="HATPase_C_sf"/>
</dbReference>
<evidence type="ECO:0000259" key="12">
    <source>
        <dbReference type="PROSITE" id="PS50109"/>
    </source>
</evidence>
<dbReference type="CDD" id="cd00075">
    <property type="entry name" value="HATPase"/>
    <property type="match status" value="1"/>
</dbReference>
<dbReference type="InterPro" id="IPR005467">
    <property type="entry name" value="His_kinase_dom"/>
</dbReference>
<dbReference type="InterPro" id="IPR003594">
    <property type="entry name" value="HATPase_dom"/>
</dbReference>
<dbReference type="GO" id="GO:0000155">
    <property type="term" value="F:phosphorelay sensor kinase activity"/>
    <property type="evidence" value="ECO:0007669"/>
    <property type="project" value="InterPro"/>
</dbReference>
<proteinExistence type="predicted"/>
<organism evidence="14 15">
    <name type="scientific">Sphingomonas endophytica</name>
    <dbReference type="NCBI Taxonomy" id="869719"/>
    <lineage>
        <taxon>Bacteria</taxon>
        <taxon>Pseudomonadati</taxon>
        <taxon>Pseudomonadota</taxon>
        <taxon>Alphaproteobacteria</taxon>
        <taxon>Sphingomonadales</taxon>
        <taxon>Sphingomonadaceae</taxon>
        <taxon>Sphingomonas</taxon>
    </lineage>
</organism>
<evidence type="ECO:0000256" key="5">
    <source>
        <dbReference type="ARBA" id="ARBA00022679"/>
    </source>
</evidence>
<keyword evidence="5" id="KW-0808">Transferase</keyword>
<evidence type="ECO:0000256" key="9">
    <source>
        <dbReference type="ARBA" id="ARBA00023012"/>
    </source>
</evidence>